<feature type="region of interest" description="Disordered" evidence="5">
    <location>
        <begin position="227"/>
        <end position="254"/>
    </location>
</feature>
<dbReference type="SUPFAM" id="SSF51735">
    <property type="entry name" value="NAD(P)-binding Rossmann-fold domains"/>
    <property type="match status" value="1"/>
</dbReference>
<organism evidence="6 7">
    <name type="scientific">Pseudomicrostroma glucosiphilum</name>
    <dbReference type="NCBI Taxonomy" id="1684307"/>
    <lineage>
        <taxon>Eukaryota</taxon>
        <taxon>Fungi</taxon>
        <taxon>Dikarya</taxon>
        <taxon>Basidiomycota</taxon>
        <taxon>Ustilaginomycotina</taxon>
        <taxon>Exobasidiomycetes</taxon>
        <taxon>Microstromatales</taxon>
        <taxon>Microstromatales incertae sedis</taxon>
        <taxon>Pseudomicrostroma</taxon>
    </lineage>
</organism>
<evidence type="ECO:0000256" key="2">
    <source>
        <dbReference type="ARBA" id="ARBA00022857"/>
    </source>
</evidence>
<evidence type="ECO:0000256" key="4">
    <source>
        <dbReference type="RuleBase" id="RU000363"/>
    </source>
</evidence>
<dbReference type="PRINTS" id="PR00080">
    <property type="entry name" value="SDRFAMILY"/>
</dbReference>
<evidence type="ECO:0000313" key="6">
    <source>
        <dbReference type="EMBL" id="PWN18784.1"/>
    </source>
</evidence>
<dbReference type="InterPro" id="IPR002347">
    <property type="entry name" value="SDR_fam"/>
</dbReference>
<proteinExistence type="inferred from homology"/>
<dbReference type="InterPro" id="IPR052178">
    <property type="entry name" value="Sec_Metab_Biosynth_SDR"/>
</dbReference>
<accession>A0A316U1S3</accession>
<reference evidence="6 7" key="1">
    <citation type="journal article" date="2018" name="Mol. Biol. Evol.">
        <title>Broad Genomic Sampling Reveals a Smut Pathogenic Ancestry of the Fungal Clade Ustilaginomycotina.</title>
        <authorList>
            <person name="Kijpornyongpan T."/>
            <person name="Mondo S.J."/>
            <person name="Barry K."/>
            <person name="Sandor L."/>
            <person name="Lee J."/>
            <person name="Lipzen A."/>
            <person name="Pangilinan J."/>
            <person name="LaButti K."/>
            <person name="Hainaut M."/>
            <person name="Henrissat B."/>
            <person name="Grigoriev I.V."/>
            <person name="Spatafora J.W."/>
            <person name="Aime M.C."/>
        </authorList>
    </citation>
    <scope>NUCLEOTIDE SEQUENCE [LARGE SCALE GENOMIC DNA]</scope>
    <source>
        <strain evidence="6 7">MCA 4718</strain>
    </source>
</reference>
<sequence>MSQQLPDLTINSLFSQEGKVVLVTGGGTGLGLMMATGFAQNGAKVYIASRKMSNLDKAASALNAYHAGCCVPITADLTNKAGCDALAAKLNELEPNGLDVLVNNSGVSWGSPLEDVDEVRGWDRVFAVNVKSIFYLTVALLPLLKKKAKDEFHPASVINVTSIIASIPMAYMPTAQKGQGAFSYAASKAAAAHLTRTMAVPLKKMHVNCNALAPGFFPSNMTAGAGIDPAGSDPSKKPTDPLSRSSPNGRLGGPRDIAGAALLLASPAGTNLSGVTITSDGGFSLSPVQKLPKELRELYEPPPRSKL</sequence>
<keyword evidence="7" id="KW-1185">Reference proteome</keyword>
<comment type="similarity">
    <text evidence="1 4">Belongs to the short-chain dehydrogenases/reductases (SDR) family.</text>
</comment>
<keyword evidence="3" id="KW-0560">Oxidoreductase</keyword>
<dbReference type="EMBL" id="KZ819334">
    <property type="protein sequence ID" value="PWN18784.1"/>
    <property type="molecule type" value="Genomic_DNA"/>
</dbReference>
<dbReference type="PANTHER" id="PTHR43618:SF8">
    <property type="entry name" value="7ALPHA-HYDROXYSTEROID DEHYDROGENASE"/>
    <property type="match status" value="1"/>
</dbReference>
<dbReference type="GO" id="GO:0016491">
    <property type="term" value="F:oxidoreductase activity"/>
    <property type="evidence" value="ECO:0007669"/>
    <property type="project" value="UniProtKB-KW"/>
</dbReference>
<evidence type="ECO:0000256" key="3">
    <source>
        <dbReference type="ARBA" id="ARBA00023002"/>
    </source>
</evidence>
<dbReference type="Proteomes" id="UP000245942">
    <property type="component" value="Unassembled WGS sequence"/>
</dbReference>
<gene>
    <name evidence="6" type="ORF">BCV69DRAFT_62804</name>
</gene>
<keyword evidence="2" id="KW-0521">NADP</keyword>
<dbReference type="STRING" id="1684307.A0A316U1S3"/>
<dbReference type="PRINTS" id="PR00081">
    <property type="entry name" value="GDHRDH"/>
</dbReference>
<dbReference type="PANTHER" id="PTHR43618">
    <property type="entry name" value="7-ALPHA-HYDROXYSTEROID DEHYDROGENASE"/>
    <property type="match status" value="1"/>
</dbReference>
<dbReference type="Gene3D" id="3.40.50.720">
    <property type="entry name" value="NAD(P)-binding Rossmann-like Domain"/>
    <property type="match status" value="1"/>
</dbReference>
<dbReference type="RefSeq" id="XP_025345944.1">
    <property type="nucleotide sequence ID" value="XM_025495412.1"/>
</dbReference>
<evidence type="ECO:0000256" key="5">
    <source>
        <dbReference type="SAM" id="MobiDB-lite"/>
    </source>
</evidence>
<protein>
    <submittedName>
        <fullName evidence="6">NAD(P)-binding protein</fullName>
    </submittedName>
</protein>
<evidence type="ECO:0000256" key="1">
    <source>
        <dbReference type="ARBA" id="ARBA00006484"/>
    </source>
</evidence>
<dbReference type="Pfam" id="PF00106">
    <property type="entry name" value="adh_short"/>
    <property type="match status" value="1"/>
</dbReference>
<dbReference type="GeneID" id="37017146"/>
<dbReference type="InterPro" id="IPR036291">
    <property type="entry name" value="NAD(P)-bd_dom_sf"/>
</dbReference>
<dbReference type="OrthoDB" id="2898618at2759"/>
<dbReference type="AlphaFoldDB" id="A0A316U1S3"/>
<name>A0A316U1S3_9BASI</name>
<evidence type="ECO:0000313" key="7">
    <source>
        <dbReference type="Proteomes" id="UP000245942"/>
    </source>
</evidence>